<keyword evidence="1" id="KW-0732">Signal</keyword>
<organism evidence="3 4">
    <name type="scientific">Polyangium jinanense</name>
    <dbReference type="NCBI Taxonomy" id="2829994"/>
    <lineage>
        <taxon>Bacteria</taxon>
        <taxon>Pseudomonadati</taxon>
        <taxon>Myxococcota</taxon>
        <taxon>Polyangia</taxon>
        <taxon>Polyangiales</taxon>
        <taxon>Polyangiaceae</taxon>
        <taxon>Polyangium</taxon>
    </lineage>
</organism>
<name>A0A9X4AUD2_9BACT</name>
<accession>A0A9X4AUD2</accession>
<dbReference type="Gene3D" id="2.130.10.130">
    <property type="entry name" value="Integrin alpha, N-terminal"/>
    <property type="match status" value="2"/>
</dbReference>
<reference evidence="3 4" key="1">
    <citation type="submission" date="2021-04" db="EMBL/GenBank/DDBJ databases">
        <title>Genome analysis of Polyangium sp.</title>
        <authorList>
            <person name="Li Y."/>
            <person name="Wang J."/>
        </authorList>
    </citation>
    <scope>NUCLEOTIDE SEQUENCE [LARGE SCALE GENOMIC DNA]</scope>
    <source>
        <strain evidence="3 4">SDU14</strain>
    </source>
</reference>
<dbReference type="EMBL" id="JAGTJJ010000021">
    <property type="protein sequence ID" value="MDC3984486.1"/>
    <property type="molecule type" value="Genomic_DNA"/>
</dbReference>
<dbReference type="RefSeq" id="WP_272458985.1">
    <property type="nucleotide sequence ID" value="NZ_JAGTJJ010000021.1"/>
</dbReference>
<dbReference type="AlphaFoldDB" id="A0A9X4AUD2"/>
<comment type="caution">
    <text evidence="3">The sequence shown here is derived from an EMBL/GenBank/DDBJ whole genome shotgun (WGS) entry which is preliminary data.</text>
</comment>
<feature type="compositionally biased region" description="Low complexity" evidence="2">
    <location>
        <begin position="392"/>
        <end position="412"/>
    </location>
</feature>
<dbReference type="Pfam" id="PF14312">
    <property type="entry name" value="FG-GAP_2"/>
    <property type="match status" value="3"/>
</dbReference>
<protein>
    <submittedName>
        <fullName evidence="3">FG-GAP repeat protein</fullName>
    </submittedName>
</protein>
<dbReference type="InterPro" id="IPR028994">
    <property type="entry name" value="Integrin_alpha_N"/>
</dbReference>
<evidence type="ECO:0000313" key="3">
    <source>
        <dbReference type="EMBL" id="MDC3984486.1"/>
    </source>
</evidence>
<feature type="compositionally biased region" description="Low complexity" evidence="2">
    <location>
        <begin position="19"/>
        <end position="33"/>
    </location>
</feature>
<dbReference type="SUPFAM" id="SSF69318">
    <property type="entry name" value="Integrin alpha N-terminal domain"/>
    <property type="match status" value="1"/>
</dbReference>
<evidence type="ECO:0000313" key="4">
    <source>
        <dbReference type="Proteomes" id="UP001151081"/>
    </source>
</evidence>
<gene>
    <name evidence="3" type="ORF">KEG57_28525</name>
</gene>
<feature type="region of interest" description="Disordered" evidence="2">
    <location>
        <begin position="9"/>
        <end position="33"/>
    </location>
</feature>
<evidence type="ECO:0000256" key="2">
    <source>
        <dbReference type="SAM" id="MobiDB-lite"/>
    </source>
</evidence>
<dbReference type="Proteomes" id="UP001151081">
    <property type="component" value="Unassembled WGS sequence"/>
</dbReference>
<dbReference type="InterPro" id="IPR013517">
    <property type="entry name" value="FG-GAP"/>
</dbReference>
<feature type="region of interest" description="Disordered" evidence="2">
    <location>
        <begin position="376"/>
        <end position="412"/>
    </location>
</feature>
<evidence type="ECO:0000256" key="1">
    <source>
        <dbReference type="ARBA" id="ARBA00022729"/>
    </source>
</evidence>
<proteinExistence type="predicted"/>
<sequence length="412" mass="42857">MTWLFACGADSAPPKTEGSASAPPSTTESSASMPPALRAAYIEAVQRAAPEPYVAVDLGLGLIRAENDAQRFSATLGPSGILVSSREWSLAMRAAALGCEGALSPLPAAEPEAAGNRVRYRRERIEEWYLNGPLGLEQGFVLDEPPSCAGPKVIALELGGELDAELEDEDGDGRGEALRFVDSEGRRALAYTDLWVKDAQGKSLAAWLSVEAGRAAIHVEDEGALYPIVIDPLVWTQHAKLLPSDGAAEHDFGLAVALSGDTALVGAQGDDDQGSNSGSAYVFVRSGEVWTQQAKLLPSDGAADHHFGFSVALADDTALVGAYGDDDQGSFSGSAYVFVRSGAVWTQQAKLLPSDGATSDFFGRSVALSGDTALVGAEGNDDQGAPPARRMCSCGAARSGRSRPSSCPATGR</sequence>
<dbReference type="PANTHER" id="PTHR36220">
    <property type="entry name" value="UNNAMED PRODUCT"/>
    <property type="match status" value="1"/>
</dbReference>
<dbReference type="PANTHER" id="PTHR36220:SF1">
    <property type="entry name" value="GAMMA TUBULIN COMPLEX COMPONENT C-TERMINAL DOMAIN-CONTAINING PROTEIN"/>
    <property type="match status" value="1"/>
</dbReference>
<keyword evidence="4" id="KW-1185">Reference proteome</keyword>